<dbReference type="RefSeq" id="WP_148351405.1">
    <property type="nucleotide sequence ID" value="NZ_JBHSBF010000010.1"/>
</dbReference>
<dbReference type="Proteomes" id="UP000322634">
    <property type="component" value="Unassembled WGS sequence"/>
</dbReference>
<sequence>MNEPRPQSGRLSAKNPLRLKRYADRPPLALEPHRVKEHKEHYVETRSFTTCFDEFKEEISDLEMIRDRGHLVYVHGAHGTGKTSLICRCAYYLKELPTQAEVCVVDARSLVGPTGTPQRRMLGLALRICWELLASQHFRDDQNRKQQVQNVISDIERLKADRSLTPDTIRTEISTMLFEIDLASVRDGPLVVVILPRSSNLADVCFYADVVQPCMLFFTEIQDEDLDEGEPPFHGNISVIQLRTRSLEVEDGWAFIQQRLSGKMDGQESWKIQADDIKRIMTAYEGRMTIRMLVDGLVDLFEQIIGTDSSRDVSYSDLESQFIVARGSRERAPHDR</sequence>
<keyword evidence="2" id="KW-1185">Reference proteome</keyword>
<comment type="caution">
    <text evidence="1">The sequence shown here is derived from an EMBL/GenBank/DDBJ whole genome shotgun (WGS) entry which is preliminary data.</text>
</comment>
<evidence type="ECO:0000313" key="2">
    <source>
        <dbReference type="Proteomes" id="UP000322634"/>
    </source>
</evidence>
<gene>
    <name evidence="1" type="ORF">FXF65_19620</name>
</gene>
<dbReference type="OrthoDB" id="4176703at2"/>
<dbReference type="AlphaFoldDB" id="A0A5D0U5E2"/>
<organism evidence="1 2">
    <name type="scientific">Actinomadura syzygii</name>
    <dbReference type="NCBI Taxonomy" id="1427538"/>
    <lineage>
        <taxon>Bacteria</taxon>
        <taxon>Bacillati</taxon>
        <taxon>Actinomycetota</taxon>
        <taxon>Actinomycetes</taxon>
        <taxon>Streptosporangiales</taxon>
        <taxon>Thermomonosporaceae</taxon>
        <taxon>Actinomadura</taxon>
    </lineage>
</organism>
<reference evidence="1 2" key="1">
    <citation type="submission" date="2019-08" db="EMBL/GenBank/DDBJ databases">
        <title>Actinomadura sp. nov. CYP1-5 isolated from mountain soil.</title>
        <authorList>
            <person name="Songsumanus A."/>
            <person name="Kuncharoen N."/>
            <person name="Kudo T."/>
            <person name="Yuki M."/>
            <person name="Igarashi Y."/>
            <person name="Tanasupawat S."/>
        </authorList>
    </citation>
    <scope>NUCLEOTIDE SEQUENCE [LARGE SCALE GENOMIC DNA]</scope>
    <source>
        <strain evidence="1 2">GKU157</strain>
    </source>
</reference>
<name>A0A5D0U5E2_9ACTN</name>
<dbReference type="EMBL" id="VSFF01000007">
    <property type="protein sequence ID" value="TYC13861.1"/>
    <property type="molecule type" value="Genomic_DNA"/>
</dbReference>
<dbReference type="GO" id="GO:0005524">
    <property type="term" value="F:ATP binding"/>
    <property type="evidence" value="ECO:0007669"/>
    <property type="project" value="UniProtKB-KW"/>
</dbReference>
<protein>
    <submittedName>
        <fullName evidence="1">ATP-binding protein</fullName>
    </submittedName>
</protein>
<dbReference type="InterPro" id="IPR027417">
    <property type="entry name" value="P-loop_NTPase"/>
</dbReference>
<evidence type="ECO:0000313" key="1">
    <source>
        <dbReference type="EMBL" id="TYC13861.1"/>
    </source>
</evidence>
<accession>A0A5D0U5E2</accession>
<keyword evidence="1" id="KW-0067">ATP-binding</keyword>
<dbReference type="SUPFAM" id="SSF52540">
    <property type="entry name" value="P-loop containing nucleoside triphosphate hydrolases"/>
    <property type="match status" value="1"/>
</dbReference>
<proteinExistence type="predicted"/>
<keyword evidence="1" id="KW-0547">Nucleotide-binding</keyword>